<gene>
    <name evidence="1" type="ORF">NG743_25135</name>
</gene>
<reference evidence="1" key="1">
    <citation type="submission" date="2022-06" db="EMBL/GenBank/DDBJ databases">
        <title>Nostosin G and Spiroidesin B from the Cyanobacterium Dolichospermum sp. NIES-1697.</title>
        <authorList>
            <person name="Phan C.-S."/>
            <person name="Mehjabin J.J."/>
            <person name="Anas A.R.J."/>
            <person name="Hayasaka M."/>
            <person name="Onoki R."/>
            <person name="Wang J."/>
            <person name="Umezawa T."/>
            <person name="Washio K."/>
            <person name="Morikawa M."/>
            <person name="Okino T."/>
        </authorList>
    </citation>
    <scope>NUCLEOTIDE SEQUENCE</scope>
    <source>
        <strain evidence="1">NIES-1697</strain>
    </source>
</reference>
<proteinExistence type="predicted"/>
<name>A0ABY5LVB1_9CYAN</name>
<dbReference type="RefSeq" id="WP_193963973.1">
    <property type="nucleotide sequence ID" value="NZ_CP099464.1"/>
</dbReference>
<keyword evidence="2" id="KW-1185">Reference proteome</keyword>
<evidence type="ECO:0000313" key="1">
    <source>
        <dbReference type="EMBL" id="UUO15245.1"/>
    </source>
</evidence>
<accession>A0ABY5LVB1</accession>
<protein>
    <submittedName>
        <fullName evidence="1">Uncharacterized protein</fullName>
    </submittedName>
</protein>
<dbReference type="EMBL" id="CP099464">
    <property type="protein sequence ID" value="UUO15245.1"/>
    <property type="molecule type" value="Genomic_DNA"/>
</dbReference>
<sequence>MTTSLLDSYVYKAIFLRRFTNDGNRQAEKSLSFFIADFEFGNTDALP</sequence>
<dbReference type="Proteomes" id="UP001057561">
    <property type="component" value="Chromosome"/>
</dbReference>
<evidence type="ECO:0000313" key="2">
    <source>
        <dbReference type="Proteomes" id="UP001057561"/>
    </source>
</evidence>
<organism evidence="1 2">
    <name type="scientific">Dolichospermum heterosporum TAC447</name>
    <dbReference type="NCBI Taxonomy" id="747523"/>
    <lineage>
        <taxon>Bacteria</taxon>
        <taxon>Bacillati</taxon>
        <taxon>Cyanobacteriota</taxon>
        <taxon>Cyanophyceae</taxon>
        <taxon>Nostocales</taxon>
        <taxon>Aphanizomenonaceae</taxon>
        <taxon>Dolichospermum</taxon>
        <taxon>Dolichospermum heterosporum</taxon>
    </lineage>
</organism>